<dbReference type="EMBL" id="LK028576">
    <property type="protein sequence ID" value="CDS16576.1"/>
    <property type="molecule type" value="Genomic_DNA"/>
</dbReference>
<dbReference type="GO" id="GO:0032981">
    <property type="term" value="P:mitochondrial respiratory chain complex I assembly"/>
    <property type="evidence" value="ECO:0007669"/>
    <property type="project" value="TreeGrafter"/>
</dbReference>
<evidence type="ECO:0000313" key="3">
    <source>
        <dbReference type="EMBL" id="CDS16576.1"/>
    </source>
</evidence>
<dbReference type="GO" id="GO:0005739">
    <property type="term" value="C:mitochondrion"/>
    <property type="evidence" value="ECO:0007669"/>
    <property type="project" value="TreeGrafter"/>
</dbReference>
<dbReference type="WBParaSite" id="EgrG_000900200">
    <property type="protein sequence ID" value="EgrG_000900200"/>
    <property type="gene ID" value="EgrG_000900200"/>
</dbReference>
<proteinExistence type="inferred from homology"/>
<organism evidence="3">
    <name type="scientific">Echinococcus granulosus</name>
    <name type="common">Hydatid tapeworm</name>
    <dbReference type="NCBI Taxonomy" id="6210"/>
    <lineage>
        <taxon>Eukaryota</taxon>
        <taxon>Metazoa</taxon>
        <taxon>Spiralia</taxon>
        <taxon>Lophotrochozoa</taxon>
        <taxon>Platyhelminthes</taxon>
        <taxon>Cestoda</taxon>
        <taxon>Eucestoda</taxon>
        <taxon>Cyclophyllidea</taxon>
        <taxon>Taeniidae</taxon>
        <taxon>Echinococcus</taxon>
        <taxon>Echinococcus granulosus group</taxon>
    </lineage>
</organism>
<dbReference type="OrthoDB" id="542135at2759"/>
<gene>
    <name evidence="3" type="ORF">EgrG_000900200</name>
</gene>
<evidence type="ECO:0000313" key="5">
    <source>
        <dbReference type="WBParaSite" id="EgrG_000900200"/>
    </source>
</evidence>
<dbReference type="PANTHER" id="PTHR32470:SF2">
    <property type="entry name" value="NADH DEHYDROGENASE [UBIQUINONE] 1 ALPHA SUBCOMPLEX ASSEMBLY FACTOR 2"/>
    <property type="match status" value="1"/>
</dbReference>
<evidence type="ECO:0000313" key="4">
    <source>
        <dbReference type="Proteomes" id="UP000492820"/>
    </source>
</evidence>
<dbReference type="PANTHER" id="PTHR32470">
    <property type="entry name" value="ADH DEHYDROGENASE [UBIQUINONE] 1 ALPHA SUBCOMPLEX ASSEMBLY FACTOR 2"/>
    <property type="match status" value="1"/>
</dbReference>
<feature type="compositionally biased region" description="Basic and acidic residues" evidence="2">
    <location>
        <begin position="168"/>
        <end position="190"/>
    </location>
</feature>
<protein>
    <submittedName>
        <fullName evidence="3 5">Expressed conserved protein</fullName>
    </submittedName>
</protein>
<accession>A0A068WA74</accession>
<name>A0A068WA74_ECHGR</name>
<feature type="region of interest" description="Disordered" evidence="2">
    <location>
        <begin position="166"/>
        <end position="220"/>
    </location>
</feature>
<comment type="similarity">
    <text evidence="1">Belongs to the complex I NDUFA12 subunit family.</text>
</comment>
<evidence type="ECO:0000256" key="2">
    <source>
        <dbReference type="SAM" id="MobiDB-lite"/>
    </source>
</evidence>
<dbReference type="GO" id="GO:0045271">
    <property type="term" value="C:respiratory chain complex I"/>
    <property type="evidence" value="ECO:0007669"/>
    <property type="project" value="InterPro"/>
</dbReference>
<dbReference type="Proteomes" id="UP000492820">
    <property type="component" value="Unassembled WGS sequence"/>
</dbReference>
<dbReference type="Pfam" id="PF05071">
    <property type="entry name" value="NDUFA12"/>
    <property type="match status" value="1"/>
</dbReference>
<evidence type="ECO:0000256" key="1">
    <source>
        <dbReference type="ARBA" id="ARBA00007355"/>
    </source>
</evidence>
<reference evidence="3" key="2">
    <citation type="submission" date="2014-06" db="EMBL/GenBank/DDBJ databases">
        <authorList>
            <person name="Aslett M."/>
        </authorList>
    </citation>
    <scope>NUCLEOTIDE SEQUENCE</scope>
</reference>
<sequence length="220" mass="25270">MGHLRLDILLGELRYRVFQTSMRLLRCLAASCHPVRLFPSPLTYAAQRCVQTFGMRFGFWSGLRSSLSALNSLTEVEGRLVGTDAMGNRYFEAEPDRDSEVPHRAARPKRFFLVPGQKSIEDSWVQLNTELPRLPSEWDAWLRYRRADPPTLEEIERNTKAAQIRAIKGRESEEKFREELRRRAVEKGENSSKLSSSSRNKEDVPFPRHPGLEVTPGEQG</sequence>
<dbReference type="InterPro" id="IPR052618">
    <property type="entry name" value="ComplexI_NDUFA12"/>
</dbReference>
<dbReference type="InterPro" id="IPR007763">
    <property type="entry name" value="NDUFA12"/>
</dbReference>
<reference evidence="3 4" key="1">
    <citation type="journal article" date="2013" name="Nature">
        <title>The genomes of four tapeworm species reveal adaptations to parasitism.</title>
        <authorList>
            <person name="Tsai I.J."/>
            <person name="Zarowiecki M."/>
            <person name="Holroyd N."/>
            <person name="Garciarrubio A."/>
            <person name="Sanchez-Flores A."/>
            <person name="Brooks K.L."/>
            <person name="Tracey A."/>
            <person name="Bobes R.J."/>
            <person name="Fragoso G."/>
            <person name="Sciutto E."/>
            <person name="Aslett M."/>
            <person name="Beasley H."/>
            <person name="Bennett H.M."/>
            <person name="Cai J."/>
            <person name="Camicia F."/>
            <person name="Clark R."/>
            <person name="Cucher M."/>
            <person name="De Silva N."/>
            <person name="Day T.A."/>
            <person name="Deplazes P."/>
            <person name="Estrada K."/>
            <person name="Fernandez C."/>
            <person name="Holland P.W."/>
            <person name="Hou J."/>
            <person name="Hu S."/>
            <person name="Huckvale T."/>
            <person name="Hung S.S."/>
            <person name="Kamenetzky L."/>
            <person name="Keane J.A."/>
            <person name="Kiss F."/>
            <person name="Koziol U."/>
            <person name="Lambert O."/>
            <person name="Liu K."/>
            <person name="Luo X."/>
            <person name="Luo Y."/>
            <person name="Macchiaroli N."/>
            <person name="Nichol S."/>
            <person name="Paps J."/>
            <person name="Parkinson J."/>
            <person name="Pouchkina-Stantcheva N."/>
            <person name="Riddiford N."/>
            <person name="Rosenzvit M."/>
            <person name="Salinas G."/>
            <person name="Wasmuth J.D."/>
            <person name="Zamanian M."/>
            <person name="Zheng Y."/>
            <person name="Cai X."/>
            <person name="Soberon X."/>
            <person name="Olson P.D."/>
            <person name="Laclette J.P."/>
            <person name="Brehm K."/>
            <person name="Berriman M."/>
            <person name="Garciarrubio A."/>
            <person name="Bobes R.J."/>
            <person name="Fragoso G."/>
            <person name="Sanchez-Flores A."/>
            <person name="Estrada K."/>
            <person name="Cevallos M.A."/>
            <person name="Morett E."/>
            <person name="Gonzalez V."/>
            <person name="Portillo T."/>
            <person name="Ochoa-Leyva A."/>
            <person name="Jose M.V."/>
            <person name="Sciutto E."/>
            <person name="Landa A."/>
            <person name="Jimenez L."/>
            <person name="Valdes V."/>
            <person name="Carrero J.C."/>
            <person name="Larralde C."/>
            <person name="Morales-Montor J."/>
            <person name="Limon-Lason J."/>
            <person name="Soberon X."/>
            <person name="Laclette J.P."/>
        </authorList>
    </citation>
    <scope>NUCLEOTIDE SEQUENCE [LARGE SCALE GENOMIC DNA]</scope>
</reference>
<reference evidence="5" key="3">
    <citation type="submission" date="2020-10" db="UniProtKB">
        <authorList>
            <consortium name="WormBaseParasite"/>
        </authorList>
    </citation>
    <scope>IDENTIFICATION</scope>
</reference>
<dbReference type="AlphaFoldDB" id="A0A068WA74"/>